<protein>
    <submittedName>
        <fullName evidence="2">DUF1801 domain-containing protein</fullName>
    </submittedName>
</protein>
<dbReference type="Pfam" id="PF08818">
    <property type="entry name" value="DUF1801"/>
    <property type="match status" value="1"/>
</dbReference>
<accession>A0ABS1C0S8</accession>
<reference evidence="2 3" key="1">
    <citation type="submission" date="2020-12" db="EMBL/GenBank/DDBJ databases">
        <title>Bacterial novel species Adhaeribacter sp. BT258 isolated from soil.</title>
        <authorList>
            <person name="Jung H.-Y."/>
        </authorList>
    </citation>
    <scope>NUCLEOTIDE SEQUENCE [LARGE SCALE GENOMIC DNA]</scope>
    <source>
        <strain evidence="2 3">BT258</strain>
    </source>
</reference>
<keyword evidence="3" id="KW-1185">Reference proteome</keyword>
<dbReference type="Proteomes" id="UP000644147">
    <property type="component" value="Unassembled WGS sequence"/>
</dbReference>
<name>A0ABS1C0S8_9BACT</name>
<gene>
    <name evidence="2" type="ORF">I5M27_07225</name>
</gene>
<evidence type="ECO:0000313" key="2">
    <source>
        <dbReference type="EMBL" id="MBK0402772.1"/>
    </source>
</evidence>
<dbReference type="RefSeq" id="WP_200505531.1">
    <property type="nucleotide sequence ID" value="NZ_JAEHFX010000003.1"/>
</dbReference>
<evidence type="ECO:0000313" key="3">
    <source>
        <dbReference type="Proteomes" id="UP000644147"/>
    </source>
</evidence>
<proteinExistence type="predicted"/>
<dbReference type="InterPro" id="IPR014922">
    <property type="entry name" value="YdhG-like"/>
</dbReference>
<evidence type="ECO:0000259" key="1">
    <source>
        <dbReference type="Pfam" id="PF08818"/>
    </source>
</evidence>
<organism evidence="2 3">
    <name type="scientific">Adhaeribacter terrigena</name>
    <dbReference type="NCBI Taxonomy" id="2793070"/>
    <lineage>
        <taxon>Bacteria</taxon>
        <taxon>Pseudomonadati</taxon>
        <taxon>Bacteroidota</taxon>
        <taxon>Cytophagia</taxon>
        <taxon>Cytophagales</taxon>
        <taxon>Hymenobacteraceae</taxon>
        <taxon>Adhaeribacter</taxon>
    </lineage>
</organism>
<dbReference type="EMBL" id="JAEHFX010000003">
    <property type="protein sequence ID" value="MBK0402772.1"/>
    <property type="molecule type" value="Genomic_DNA"/>
</dbReference>
<dbReference type="Gene3D" id="3.90.1150.200">
    <property type="match status" value="1"/>
</dbReference>
<feature type="domain" description="YdhG-like" evidence="1">
    <location>
        <begin position="23"/>
        <end position="109"/>
    </location>
</feature>
<sequence>MPIKLTDAEKVNAYMLALEHPLKAEMEAVRQIIKAASPKIQERIKWNAPSYYYIEDLVTFNARPAKHVHLVFHHPFIVQIQSELLEGDYKDRRMTYFRNMEEVQEKAVELSGIINQLVQHLDAAAK</sequence>
<comment type="caution">
    <text evidence="2">The sequence shown here is derived from an EMBL/GenBank/DDBJ whole genome shotgun (WGS) entry which is preliminary data.</text>
</comment>
<dbReference type="SUPFAM" id="SSF159888">
    <property type="entry name" value="YdhG-like"/>
    <property type="match status" value="1"/>
</dbReference>